<accession>A0A6B0U0N1</accession>
<sequence>MRWMRGNSRSPSICFWSWGVASASIEAVRGSWPWMCTAACWEACCWAAAWAAATWCCCCCCWAATWKGAATGADTAVTWGGFRMAWVYL</sequence>
<evidence type="ECO:0000313" key="1">
    <source>
        <dbReference type="EMBL" id="MXU86032.1"/>
    </source>
</evidence>
<proteinExistence type="predicted"/>
<dbReference type="AlphaFoldDB" id="A0A6B0U0N1"/>
<protein>
    <submittedName>
        <fullName evidence="1">Uncharacterized protein</fullName>
    </submittedName>
</protein>
<name>A0A6B0U0N1_IXORI</name>
<reference evidence="1" key="1">
    <citation type="submission" date="2019-12" db="EMBL/GenBank/DDBJ databases">
        <title>An insight into the sialome of adult female Ixodes ricinus ticks feeding for 6 days.</title>
        <authorList>
            <person name="Perner J."/>
            <person name="Ribeiro J.M.C."/>
        </authorList>
    </citation>
    <scope>NUCLEOTIDE SEQUENCE</scope>
    <source>
        <strain evidence="1">Semi-engorged</strain>
        <tissue evidence="1">Salivary glands</tissue>
    </source>
</reference>
<dbReference type="EMBL" id="GIFC01003949">
    <property type="protein sequence ID" value="MXU86032.1"/>
    <property type="molecule type" value="Transcribed_RNA"/>
</dbReference>
<organism evidence="1">
    <name type="scientific">Ixodes ricinus</name>
    <name type="common">Common tick</name>
    <name type="synonym">Acarus ricinus</name>
    <dbReference type="NCBI Taxonomy" id="34613"/>
    <lineage>
        <taxon>Eukaryota</taxon>
        <taxon>Metazoa</taxon>
        <taxon>Ecdysozoa</taxon>
        <taxon>Arthropoda</taxon>
        <taxon>Chelicerata</taxon>
        <taxon>Arachnida</taxon>
        <taxon>Acari</taxon>
        <taxon>Parasitiformes</taxon>
        <taxon>Ixodida</taxon>
        <taxon>Ixodoidea</taxon>
        <taxon>Ixodidae</taxon>
        <taxon>Ixodinae</taxon>
        <taxon>Ixodes</taxon>
    </lineage>
</organism>